<dbReference type="STRING" id="97972.A0A2V1DIH8"/>
<protein>
    <submittedName>
        <fullName evidence="2">Uncharacterized protein</fullName>
    </submittedName>
</protein>
<accession>A0A2V1DIH8</accession>
<dbReference type="Proteomes" id="UP000244855">
    <property type="component" value="Unassembled WGS sequence"/>
</dbReference>
<dbReference type="AlphaFoldDB" id="A0A2V1DIH8"/>
<evidence type="ECO:0000313" key="2">
    <source>
        <dbReference type="EMBL" id="PVH97049.1"/>
    </source>
</evidence>
<reference evidence="2 3" key="1">
    <citation type="journal article" date="2018" name="Sci. Rep.">
        <title>Comparative genomics provides insights into the lifestyle and reveals functional heterogeneity of dark septate endophytic fungi.</title>
        <authorList>
            <person name="Knapp D.G."/>
            <person name="Nemeth J.B."/>
            <person name="Barry K."/>
            <person name="Hainaut M."/>
            <person name="Henrissat B."/>
            <person name="Johnson J."/>
            <person name="Kuo A."/>
            <person name="Lim J.H.P."/>
            <person name="Lipzen A."/>
            <person name="Nolan M."/>
            <person name="Ohm R.A."/>
            <person name="Tamas L."/>
            <person name="Grigoriev I.V."/>
            <person name="Spatafora J.W."/>
            <person name="Nagy L.G."/>
            <person name="Kovacs G.M."/>
        </authorList>
    </citation>
    <scope>NUCLEOTIDE SEQUENCE [LARGE SCALE GENOMIC DNA]</scope>
    <source>
        <strain evidence="2 3">DSE2036</strain>
    </source>
</reference>
<dbReference type="EMBL" id="KZ805447">
    <property type="protein sequence ID" value="PVH97049.1"/>
    <property type="molecule type" value="Genomic_DNA"/>
</dbReference>
<feature type="signal peptide" evidence="1">
    <location>
        <begin position="1"/>
        <end position="19"/>
    </location>
</feature>
<organism evidence="2 3">
    <name type="scientific">Periconia macrospinosa</name>
    <dbReference type="NCBI Taxonomy" id="97972"/>
    <lineage>
        <taxon>Eukaryota</taxon>
        <taxon>Fungi</taxon>
        <taxon>Dikarya</taxon>
        <taxon>Ascomycota</taxon>
        <taxon>Pezizomycotina</taxon>
        <taxon>Dothideomycetes</taxon>
        <taxon>Pleosporomycetidae</taxon>
        <taxon>Pleosporales</taxon>
        <taxon>Massarineae</taxon>
        <taxon>Periconiaceae</taxon>
        <taxon>Periconia</taxon>
    </lineage>
</organism>
<keyword evidence="1" id="KW-0732">Signal</keyword>
<sequence>MRNAIFLFTSALVFTGVSATPTEAIFGRHVGDKCKGGEGSGTCQSTANCKGISYPQNFCPNDPVDIQCCVEISCKQNSGFCRSVSNNGCSGGSFEAGFCPGDNDIKCCIKDKKPAPQTPAPQTPEGGKLPGLGAVPSKHARVIASRVHALDLPKRACIVAIATAQQESGIRVLANTGIPASYNYPHDGEGHDHDSVGIFQQRPGWGTVQDRMDPGKSADKFLNRLKTVKNWQSLSIAQAAQNVQVSAFPDAYAKWETLATNVCNEAF</sequence>
<evidence type="ECO:0000313" key="3">
    <source>
        <dbReference type="Proteomes" id="UP000244855"/>
    </source>
</evidence>
<feature type="chain" id="PRO_5015907315" evidence="1">
    <location>
        <begin position="20"/>
        <end position="267"/>
    </location>
</feature>
<dbReference type="OrthoDB" id="2251794at2759"/>
<proteinExistence type="predicted"/>
<keyword evidence="3" id="KW-1185">Reference proteome</keyword>
<evidence type="ECO:0000256" key="1">
    <source>
        <dbReference type="SAM" id="SignalP"/>
    </source>
</evidence>
<name>A0A2V1DIH8_9PLEO</name>
<gene>
    <name evidence="2" type="ORF">DM02DRAFT_616800</name>
</gene>